<evidence type="ECO:0000313" key="10">
    <source>
        <dbReference type="Proteomes" id="UP001154322"/>
    </source>
</evidence>
<dbReference type="CDD" id="cd00567">
    <property type="entry name" value="ACAD"/>
    <property type="match status" value="1"/>
</dbReference>
<feature type="domain" description="Acyl-CoA oxidase/dehydrogenase middle" evidence="7">
    <location>
        <begin position="118"/>
        <end position="211"/>
    </location>
</feature>
<organism evidence="9 10">
    <name type="scientific">Paenibacillus melissococcoides</name>
    <dbReference type="NCBI Taxonomy" id="2912268"/>
    <lineage>
        <taxon>Bacteria</taxon>
        <taxon>Bacillati</taxon>
        <taxon>Bacillota</taxon>
        <taxon>Bacilli</taxon>
        <taxon>Bacillales</taxon>
        <taxon>Paenibacillaceae</taxon>
        <taxon>Paenibacillus</taxon>
    </lineage>
</organism>
<evidence type="ECO:0000259" key="6">
    <source>
        <dbReference type="Pfam" id="PF00441"/>
    </source>
</evidence>
<dbReference type="Pfam" id="PF02771">
    <property type="entry name" value="Acyl-CoA_dh_N"/>
    <property type="match status" value="1"/>
</dbReference>
<dbReference type="InterPro" id="IPR009075">
    <property type="entry name" value="AcylCo_DH/oxidase_C"/>
</dbReference>
<dbReference type="Proteomes" id="UP001154322">
    <property type="component" value="Unassembled WGS sequence"/>
</dbReference>
<dbReference type="Gene3D" id="2.40.110.10">
    <property type="entry name" value="Butyryl-CoA Dehydrogenase, subunit A, domain 2"/>
    <property type="match status" value="1"/>
</dbReference>
<evidence type="ECO:0000256" key="5">
    <source>
        <dbReference type="RuleBase" id="RU362125"/>
    </source>
</evidence>
<dbReference type="InterPro" id="IPR006091">
    <property type="entry name" value="Acyl-CoA_Oxase/DH_mid-dom"/>
</dbReference>
<dbReference type="Gene3D" id="1.20.140.10">
    <property type="entry name" value="Butyryl-CoA Dehydrogenase, subunit A, domain 3"/>
    <property type="match status" value="1"/>
</dbReference>
<dbReference type="PANTHER" id="PTHR43884">
    <property type="entry name" value="ACYL-COA DEHYDROGENASE"/>
    <property type="match status" value="1"/>
</dbReference>
<dbReference type="InterPro" id="IPR013786">
    <property type="entry name" value="AcylCoA_DH/ox_N"/>
</dbReference>
<keyword evidence="3 5" id="KW-0285">Flavoprotein</keyword>
<evidence type="ECO:0000259" key="7">
    <source>
        <dbReference type="Pfam" id="PF02770"/>
    </source>
</evidence>
<evidence type="ECO:0000313" key="9">
    <source>
        <dbReference type="EMBL" id="CAH8249549.1"/>
    </source>
</evidence>
<comment type="similarity">
    <text evidence="2 5">Belongs to the acyl-CoA dehydrogenase family.</text>
</comment>
<evidence type="ECO:0000256" key="3">
    <source>
        <dbReference type="ARBA" id="ARBA00022630"/>
    </source>
</evidence>
<proteinExistence type="inferred from homology"/>
<sequence>MKMNPTYEEYRMDVSCFLKEVVIKNYSSLSKSRTHLKQMWNEAGAAGLFKGAGNIEFGGFGDRQYSLIVMEELGKHLLLDIPFWLQADVILHFVQQYGSSLQKHKYLQPLINGDKIGAFCLTEEHGGSDINLIRAKATPAEQGYVLTGVKKFITSASIADFFLVVARLEEKGENGLAIFLLERDREGITVAPIENRRAMQALDLGEVHFNKIQVTREDLLGGLRHASLAILRGLSVERFANAVLCQEMCEVLMREGVEWARKRNNGRESIMSFQFVSYSFAEHEANSRLTAAFVDTLKQLYLKEKRLQHQDVAIAKYKSISHLIQISTFLAKLFGARTVTGDITNLDILRVHNDAVAQSIAGGTEEIMKKIISEGFSYSS</sequence>
<dbReference type="EMBL" id="CALYLO010000017">
    <property type="protein sequence ID" value="CAH8249549.1"/>
    <property type="molecule type" value="Genomic_DNA"/>
</dbReference>
<feature type="domain" description="Acyl-CoA dehydrogenase/oxidase C-terminal" evidence="6">
    <location>
        <begin position="230"/>
        <end position="374"/>
    </location>
</feature>
<dbReference type="SUPFAM" id="SSF47203">
    <property type="entry name" value="Acyl-CoA dehydrogenase C-terminal domain-like"/>
    <property type="match status" value="1"/>
</dbReference>
<dbReference type="Pfam" id="PF02770">
    <property type="entry name" value="Acyl-CoA_dh_M"/>
    <property type="match status" value="1"/>
</dbReference>
<feature type="domain" description="Acyl-CoA dehydrogenase/oxidase N-terminal" evidence="8">
    <location>
        <begin position="6"/>
        <end position="114"/>
    </location>
</feature>
<keyword evidence="5" id="KW-0560">Oxidoreductase</keyword>
<reference evidence="9" key="1">
    <citation type="submission" date="2022-06" db="EMBL/GenBank/DDBJ databases">
        <authorList>
            <person name="Dietemann V."/>
            <person name="Ory F."/>
            <person name="Dainat B."/>
            <person name="Oberhansli S."/>
        </authorList>
    </citation>
    <scope>NUCLEOTIDE SEQUENCE</scope>
    <source>
        <strain evidence="9">Ena-SAMPLE-TAB-26-04-2022-14:26:32:270-5432</strain>
    </source>
</reference>
<accession>A0ABM9GDK5</accession>
<dbReference type="PANTHER" id="PTHR43884:SF12">
    <property type="entry name" value="ISOVALERYL-COA DEHYDROGENASE, MITOCHONDRIAL-RELATED"/>
    <property type="match status" value="1"/>
</dbReference>
<dbReference type="Gene3D" id="1.10.540.10">
    <property type="entry name" value="Acyl-CoA dehydrogenase/oxidase, N-terminal domain"/>
    <property type="match status" value="1"/>
</dbReference>
<evidence type="ECO:0000256" key="1">
    <source>
        <dbReference type="ARBA" id="ARBA00001974"/>
    </source>
</evidence>
<dbReference type="InterPro" id="IPR046373">
    <property type="entry name" value="Acyl-CoA_Oxase/DH_mid-dom_sf"/>
</dbReference>
<evidence type="ECO:0000256" key="4">
    <source>
        <dbReference type="ARBA" id="ARBA00022827"/>
    </source>
</evidence>
<dbReference type="SUPFAM" id="SSF56645">
    <property type="entry name" value="Acyl-CoA dehydrogenase NM domain-like"/>
    <property type="match status" value="1"/>
</dbReference>
<dbReference type="Pfam" id="PF00441">
    <property type="entry name" value="Acyl-CoA_dh_1"/>
    <property type="match status" value="1"/>
</dbReference>
<keyword evidence="4 5" id="KW-0274">FAD</keyword>
<dbReference type="InterPro" id="IPR037069">
    <property type="entry name" value="AcylCoA_DH/ox_N_sf"/>
</dbReference>
<comment type="cofactor">
    <cofactor evidence="1 5">
        <name>FAD</name>
        <dbReference type="ChEBI" id="CHEBI:57692"/>
    </cofactor>
</comment>
<protein>
    <submittedName>
        <fullName evidence="9">Acyl-CoA dehydrogenase</fullName>
    </submittedName>
</protein>
<evidence type="ECO:0000259" key="8">
    <source>
        <dbReference type="Pfam" id="PF02771"/>
    </source>
</evidence>
<keyword evidence="10" id="KW-1185">Reference proteome</keyword>
<name>A0ABM9GDK5_9BACL</name>
<comment type="caution">
    <text evidence="9">The sequence shown here is derived from an EMBL/GenBank/DDBJ whole genome shotgun (WGS) entry which is preliminary data.</text>
</comment>
<dbReference type="InterPro" id="IPR009100">
    <property type="entry name" value="AcylCoA_DH/oxidase_NM_dom_sf"/>
</dbReference>
<dbReference type="InterPro" id="IPR036250">
    <property type="entry name" value="AcylCo_DH-like_C"/>
</dbReference>
<dbReference type="RefSeq" id="WP_213428019.1">
    <property type="nucleotide sequence ID" value="NZ_AP031286.1"/>
</dbReference>
<gene>
    <name evidence="9" type="ORF">WJ0W_006734</name>
</gene>
<evidence type="ECO:0000256" key="2">
    <source>
        <dbReference type="ARBA" id="ARBA00009347"/>
    </source>
</evidence>